<dbReference type="FunFam" id="1.10.510.10:FF:000590">
    <property type="entry name" value="PR5-like receptor kinase"/>
    <property type="match status" value="1"/>
</dbReference>
<dbReference type="GO" id="GO:0005524">
    <property type="term" value="F:ATP binding"/>
    <property type="evidence" value="ECO:0007669"/>
    <property type="project" value="UniProtKB-UniRule"/>
</dbReference>
<dbReference type="SUPFAM" id="SSF56112">
    <property type="entry name" value="Protein kinase-like (PK-like)"/>
    <property type="match status" value="2"/>
</dbReference>
<keyword evidence="4" id="KW-0812">Transmembrane</keyword>
<keyword evidence="6 12" id="KW-0547">Nucleotide-binding</keyword>
<evidence type="ECO:0000256" key="2">
    <source>
        <dbReference type="ARBA" id="ARBA00022527"/>
    </source>
</evidence>
<dbReference type="Gene3D" id="1.10.510.10">
    <property type="entry name" value="Transferase(Phosphotransferase) domain 1"/>
    <property type="match status" value="2"/>
</dbReference>
<keyword evidence="8 12" id="KW-0067">ATP-binding</keyword>
<evidence type="ECO:0000256" key="5">
    <source>
        <dbReference type="ARBA" id="ARBA00022729"/>
    </source>
</evidence>
<evidence type="ECO:0000256" key="11">
    <source>
        <dbReference type="ARBA" id="ARBA00023180"/>
    </source>
</evidence>
<evidence type="ECO:0000313" key="16">
    <source>
        <dbReference type="Proteomes" id="UP000594261"/>
    </source>
</evidence>
<evidence type="ECO:0000256" key="3">
    <source>
        <dbReference type="ARBA" id="ARBA00022679"/>
    </source>
</evidence>
<evidence type="ECO:0000256" key="10">
    <source>
        <dbReference type="ARBA" id="ARBA00023136"/>
    </source>
</evidence>
<dbReference type="FunFam" id="3.30.200.20:FF:000178">
    <property type="entry name" value="serine/threonine-protein kinase PBS1-like"/>
    <property type="match status" value="1"/>
</dbReference>
<feature type="binding site" evidence="12">
    <location>
        <position position="332"/>
    </location>
    <ligand>
        <name>ATP</name>
        <dbReference type="ChEBI" id="CHEBI:30616"/>
    </ligand>
</feature>
<evidence type="ECO:0000256" key="8">
    <source>
        <dbReference type="ARBA" id="ARBA00022840"/>
    </source>
</evidence>
<feature type="domain" description="Protein kinase" evidence="14">
    <location>
        <begin position="304"/>
        <end position="571"/>
    </location>
</feature>
<dbReference type="Gramene" id="QL01p010994:mrna">
    <property type="protein sequence ID" value="QL01p010994:mrna"/>
    <property type="gene ID" value="QL01p010994"/>
</dbReference>
<dbReference type="GO" id="GO:0004674">
    <property type="term" value="F:protein serine/threonine kinase activity"/>
    <property type="evidence" value="ECO:0007669"/>
    <property type="project" value="UniProtKB-KW"/>
</dbReference>
<keyword evidence="16" id="KW-1185">Reference proteome</keyword>
<keyword evidence="9" id="KW-1133">Transmembrane helix</keyword>
<evidence type="ECO:0000256" key="7">
    <source>
        <dbReference type="ARBA" id="ARBA00022777"/>
    </source>
</evidence>
<dbReference type="InterPro" id="IPR011009">
    <property type="entry name" value="Kinase-like_dom_sf"/>
</dbReference>
<dbReference type="PROSITE" id="PS00108">
    <property type="entry name" value="PROTEIN_KINASE_ST"/>
    <property type="match status" value="2"/>
</dbReference>
<evidence type="ECO:0000259" key="14">
    <source>
        <dbReference type="PROSITE" id="PS50011"/>
    </source>
</evidence>
<feature type="signal peptide" evidence="13">
    <location>
        <begin position="1"/>
        <end position="21"/>
    </location>
</feature>
<evidence type="ECO:0000256" key="4">
    <source>
        <dbReference type="ARBA" id="ARBA00022692"/>
    </source>
</evidence>
<dbReference type="GO" id="GO:0016020">
    <property type="term" value="C:membrane"/>
    <property type="evidence" value="ECO:0007669"/>
    <property type="project" value="UniProtKB-SubCell"/>
</dbReference>
<organism evidence="15 16">
    <name type="scientific">Quercus lobata</name>
    <name type="common">Valley oak</name>
    <dbReference type="NCBI Taxonomy" id="97700"/>
    <lineage>
        <taxon>Eukaryota</taxon>
        <taxon>Viridiplantae</taxon>
        <taxon>Streptophyta</taxon>
        <taxon>Embryophyta</taxon>
        <taxon>Tracheophyta</taxon>
        <taxon>Spermatophyta</taxon>
        <taxon>Magnoliopsida</taxon>
        <taxon>eudicotyledons</taxon>
        <taxon>Gunneridae</taxon>
        <taxon>Pentapetalae</taxon>
        <taxon>rosids</taxon>
        <taxon>fabids</taxon>
        <taxon>Fagales</taxon>
        <taxon>Fagaceae</taxon>
        <taxon>Quercus</taxon>
    </lineage>
</organism>
<evidence type="ECO:0000256" key="9">
    <source>
        <dbReference type="ARBA" id="ARBA00022989"/>
    </source>
</evidence>
<dbReference type="InParanoid" id="A0A7N2KLR4"/>
<evidence type="ECO:0000313" key="15">
    <source>
        <dbReference type="EnsemblPlants" id="QL01p010994:mrna"/>
    </source>
</evidence>
<feature type="binding site" evidence="12">
    <location>
        <position position="1010"/>
    </location>
    <ligand>
        <name>ATP</name>
        <dbReference type="ChEBI" id="CHEBI:30616"/>
    </ligand>
</feature>
<accession>A0A7N2KLR4</accession>
<dbReference type="PROSITE" id="PS00107">
    <property type="entry name" value="PROTEIN_KINASE_ATP"/>
    <property type="match status" value="2"/>
</dbReference>
<evidence type="ECO:0000256" key="6">
    <source>
        <dbReference type="ARBA" id="ARBA00022741"/>
    </source>
</evidence>
<keyword evidence="5 13" id="KW-0732">Signal</keyword>
<dbReference type="InterPro" id="IPR000719">
    <property type="entry name" value="Prot_kinase_dom"/>
</dbReference>
<reference evidence="15" key="2">
    <citation type="submission" date="2021-01" db="UniProtKB">
        <authorList>
            <consortium name="EnsemblPlants"/>
        </authorList>
    </citation>
    <scope>IDENTIFICATION</scope>
</reference>
<dbReference type="SMART" id="SM00220">
    <property type="entry name" value="S_TKc"/>
    <property type="match status" value="2"/>
</dbReference>
<dbReference type="InterPro" id="IPR017441">
    <property type="entry name" value="Protein_kinase_ATP_BS"/>
</dbReference>
<evidence type="ECO:0000256" key="13">
    <source>
        <dbReference type="SAM" id="SignalP"/>
    </source>
</evidence>
<sequence>MASVSLFVFFVLSHLVLLHSAEEEEGKQENPYCRSFQCGKLGNISFPFTKIPPPFPFCGLMHVKCDETPPMIHLALDLPWPWNERKYEVLKISYTNTTPHIRVKDLLLEDLKSNKFNYINNFALPNSFSISFKLTTSNRTLFKCNRALHITPPGNFKNMTCEDYNIYYSPSNETSSSRSFPSECTIIQLPLIETSHEDELKNLIAEFDLELHVSEDCSSCHGKEGKDSDTGSKRLKVTAIATSFARIGVLIMIYCFWRKLSSIKNINFWKKENLAHQNVKAFLRNRGPLVIRRYSYSDVKAMTKSFNDKLGQGGYGSVYKGKLLDGCFVAVKVLNNSKGNGEEFINEVASISRTSHVNIVTLKGFFFKGSKRVLIYELMPNGSLEKFTYKGNPSKYLHRGCNTQILHFDIKPHNILLDENFCPKISNFGLAKICPREKSTISMVGARGTTGYIAPEVFCRSFGGISHKSDIYSYGMMVLEMVGGRKNIDVSVDLTSEIYFPHWIYKHLELNEELGLLGLLKEGAEDTARKMIIASLWCIQIDPSNQPSMSKVVDMLEGSLDSLQIPHKPYLSSLPRPPIDSSTVLKRQVSLSSACQWGRMSRKLPSVETLWHWYEEISQCTDHMLQMAVVTMEGVYANMTRREISHVPLQRKASTTSIGIRALTYPDLMANQRDSSHHNNDGGDNGNNPILTRVEFLEFCKAACDENQQFCEMKKVQLASNKLDVKYRNGGKMFKSIESGELKKYRENSKIVRHFNVGNSVTSDFQSPTSHPPFAVYCQDLSLWEYLNTSKCEYLINFTLPNSPLISFKLTTPNQTLFKCSRTLDITSPTNLENMSCGDYNIYYTHSNEASQSFPSGCSTIQLPVQEHSHEAELNMTAEYDLEVRVSDACSRCYRRGGLCELDKKGEFNCTVTEEAFQKATSFAGIGVLMFIINCFWRKLSSIKDIWKKKNLAHQNVEAFLRNRGPLVIRRYSYSDVKTITKSFNDKLGQGGYGSVYKGKLQDGCFVAVKVLNNSKGNGEEFINEVASISRTSHVNIVTLKGFCFEGSKRALIYELMPNGSLEKFIYKGNPSSSNHQLGWETLYKIAIGIARGLEYLHRGCNTQILHFDIKPHNILLDENFCPKISDFGLAKICPREKSIISMVGARGTIGYIAPEVFCRNFGGISHKSDVYSYGMMVLEMTGSRKNIDVTVDLTSGIYFPHWIYKHLELNEELGLLGLLNEGDEDNARKMIIVSLWCIQFDPSDRPSMSRVVEMLEGSLESLQIPPKPYLSTPLRSPIGSSTVMVSMQYDSMH</sequence>
<keyword evidence="10" id="KW-0472">Membrane</keyword>
<protein>
    <recommendedName>
        <fullName evidence="14">Protein kinase domain-containing protein</fullName>
    </recommendedName>
</protein>
<dbReference type="OMA" id="DAHNVEE"/>
<dbReference type="PANTHER" id="PTHR27009">
    <property type="entry name" value="RUST RESISTANCE KINASE LR10-RELATED"/>
    <property type="match status" value="1"/>
</dbReference>
<name>A0A7N2KLR4_QUELO</name>
<dbReference type="EMBL" id="LRBV02000001">
    <property type="status" value="NOT_ANNOTATED_CDS"/>
    <property type="molecule type" value="Genomic_DNA"/>
</dbReference>
<dbReference type="InterPro" id="IPR008271">
    <property type="entry name" value="Ser/Thr_kinase_AS"/>
</dbReference>
<dbReference type="Proteomes" id="UP000594261">
    <property type="component" value="Chromosome 1"/>
</dbReference>
<feature type="domain" description="Protein kinase" evidence="14">
    <location>
        <begin position="982"/>
        <end position="1271"/>
    </location>
</feature>
<keyword evidence="3" id="KW-0808">Transferase</keyword>
<keyword evidence="7" id="KW-0418">Kinase</keyword>
<dbReference type="Pfam" id="PF00069">
    <property type="entry name" value="Pkinase"/>
    <property type="match status" value="2"/>
</dbReference>
<dbReference type="InterPro" id="IPR045874">
    <property type="entry name" value="LRK10/LRL21-25-like"/>
</dbReference>
<dbReference type="Gene3D" id="3.30.200.20">
    <property type="entry name" value="Phosphorylase Kinase, domain 1"/>
    <property type="match status" value="2"/>
</dbReference>
<comment type="subcellular location">
    <subcellularLocation>
        <location evidence="1">Membrane</location>
        <topology evidence="1">Single-pass type I membrane protein</topology>
    </subcellularLocation>
</comment>
<dbReference type="EnsemblPlants" id="QL01p010994:mrna">
    <property type="protein sequence ID" value="QL01p010994:mrna"/>
    <property type="gene ID" value="QL01p010994"/>
</dbReference>
<keyword evidence="2" id="KW-0723">Serine/threonine-protein kinase</keyword>
<dbReference type="PROSITE" id="PS50011">
    <property type="entry name" value="PROTEIN_KINASE_DOM"/>
    <property type="match status" value="2"/>
</dbReference>
<reference evidence="15 16" key="1">
    <citation type="journal article" date="2016" name="G3 (Bethesda)">
        <title>First Draft Assembly and Annotation of the Genome of a California Endemic Oak Quercus lobata Nee (Fagaceae).</title>
        <authorList>
            <person name="Sork V.L."/>
            <person name="Fitz-Gibbon S.T."/>
            <person name="Puiu D."/>
            <person name="Crepeau M."/>
            <person name="Gugger P.F."/>
            <person name="Sherman R."/>
            <person name="Stevens K."/>
            <person name="Langley C.H."/>
            <person name="Pellegrini M."/>
            <person name="Salzberg S.L."/>
        </authorList>
    </citation>
    <scope>NUCLEOTIDE SEQUENCE [LARGE SCALE GENOMIC DNA]</scope>
    <source>
        <strain evidence="15 16">cv. SW786</strain>
    </source>
</reference>
<evidence type="ECO:0000256" key="1">
    <source>
        <dbReference type="ARBA" id="ARBA00004479"/>
    </source>
</evidence>
<feature type="chain" id="PRO_5029833495" description="Protein kinase domain-containing protein" evidence="13">
    <location>
        <begin position="22"/>
        <end position="1294"/>
    </location>
</feature>
<keyword evidence="11" id="KW-0325">Glycoprotein</keyword>
<evidence type="ECO:0000256" key="12">
    <source>
        <dbReference type="PROSITE-ProRule" id="PRU10141"/>
    </source>
</evidence>
<proteinExistence type="predicted"/>